<reference evidence="2" key="1">
    <citation type="submission" date="2018-11" db="EMBL/GenBank/DDBJ databases">
        <authorList>
            <consortium name="Pathogen Informatics"/>
        </authorList>
    </citation>
    <scope>NUCLEOTIDE SEQUENCE</scope>
</reference>
<comment type="caution">
    <text evidence="2">The sequence shown here is derived from an EMBL/GenBank/DDBJ whole genome shotgun (WGS) entry which is preliminary data.</text>
</comment>
<feature type="compositionally biased region" description="Polar residues" evidence="1">
    <location>
        <begin position="114"/>
        <end position="132"/>
    </location>
</feature>
<evidence type="ECO:0000256" key="1">
    <source>
        <dbReference type="SAM" id="MobiDB-lite"/>
    </source>
</evidence>
<sequence>MSSTPTPSPSTTAVVCSTLMLIAETSSIATTSVTCLDNLDSTVMPITSLASTTTTPNVLESPTPGECDLYEPKTAMTTADLTPNTTTRGPKAASNSTRQQIDFASTCFTITTRTPSHASTNCEPDATSQLTSLPPVKSTELECDSYPSLRNSSKSKTQQTSIAMVTTRAISSPSSNNASTTRRQENRPNCNSTRLTSTTIPVNCTKKTRPPYATTMTTPIATTTRIQTTTASTSTNTKMTPEVIKKPEPGRHFMHVERKIG</sequence>
<feature type="compositionally biased region" description="Low complexity" evidence="1">
    <location>
        <begin position="214"/>
        <end position="241"/>
    </location>
</feature>
<organism evidence="2 3">
    <name type="scientific">Protopolystoma xenopodis</name>
    <dbReference type="NCBI Taxonomy" id="117903"/>
    <lineage>
        <taxon>Eukaryota</taxon>
        <taxon>Metazoa</taxon>
        <taxon>Spiralia</taxon>
        <taxon>Lophotrochozoa</taxon>
        <taxon>Platyhelminthes</taxon>
        <taxon>Monogenea</taxon>
        <taxon>Polyopisthocotylea</taxon>
        <taxon>Polystomatidea</taxon>
        <taxon>Polystomatidae</taxon>
        <taxon>Protopolystoma</taxon>
    </lineage>
</organism>
<dbReference type="AlphaFoldDB" id="A0A3S5CLG5"/>
<feature type="compositionally biased region" description="Polar residues" evidence="1">
    <location>
        <begin position="148"/>
        <end position="202"/>
    </location>
</feature>
<proteinExistence type="predicted"/>
<evidence type="ECO:0000313" key="2">
    <source>
        <dbReference type="EMBL" id="VEL30850.1"/>
    </source>
</evidence>
<keyword evidence="3" id="KW-1185">Reference proteome</keyword>
<gene>
    <name evidence="2" type="ORF">PXEA_LOCUS24290</name>
</gene>
<protein>
    <submittedName>
        <fullName evidence="2">Uncharacterized protein</fullName>
    </submittedName>
</protein>
<accession>A0A3S5CLG5</accession>
<dbReference type="EMBL" id="CAAALY010116198">
    <property type="protein sequence ID" value="VEL30850.1"/>
    <property type="molecule type" value="Genomic_DNA"/>
</dbReference>
<dbReference type="Proteomes" id="UP000784294">
    <property type="component" value="Unassembled WGS sequence"/>
</dbReference>
<evidence type="ECO:0000313" key="3">
    <source>
        <dbReference type="Proteomes" id="UP000784294"/>
    </source>
</evidence>
<feature type="region of interest" description="Disordered" evidence="1">
    <location>
        <begin position="114"/>
        <end position="245"/>
    </location>
</feature>
<name>A0A3S5CLG5_9PLAT</name>